<accession>A0A224Y008</accession>
<dbReference type="AlphaFoldDB" id="A0A224Y008"/>
<sequence length="132" mass="13685">MAPPDTVLSTGVVALLFLGRVRSSVAEFDNTAPPRCNLIETLLSWPPSPAVITRPRPPDAVVGLEFAGSAKAGLLLRWAPLAARSPGPILTVILAPVPVPPVPTAPPPDAPRASSPPAPRLPPNLSIFQSNT</sequence>
<name>A0A224Y008_9HEMI</name>
<feature type="region of interest" description="Disordered" evidence="1">
    <location>
        <begin position="101"/>
        <end position="132"/>
    </location>
</feature>
<dbReference type="EMBL" id="GFTR01002224">
    <property type="protein sequence ID" value="JAW14202.1"/>
    <property type="molecule type" value="Transcribed_RNA"/>
</dbReference>
<evidence type="ECO:0000313" key="3">
    <source>
        <dbReference type="EMBL" id="JAW14202.1"/>
    </source>
</evidence>
<feature type="chain" id="PRO_5012962880" evidence="2">
    <location>
        <begin position="27"/>
        <end position="132"/>
    </location>
</feature>
<evidence type="ECO:0000256" key="1">
    <source>
        <dbReference type="SAM" id="MobiDB-lite"/>
    </source>
</evidence>
<proteinExistence type="predicted"/>
<protein>
    <submittedName>
        <fullName evidence="3">Putative secreted protein</fullName>
    </submittedName>
</protein>
<keyword evidence="2" id="KW-0732">Signal</keyword>
<feature type="signal peptide" evidence="2">
    <location>
        <begin position="1"/>
        <end position="26"/>
    </location>
</feature>
<organism evidence="3">
    <name type="scientific">Panstrongylus lignarius</name>
    <dbReference type="NCBI Taxonomy" id="156445"/>
    <lineage>
        <taxon>Eukaryota</taxon>
        <taxon>Metazoa</taxon>
        <taxon>Ecdysozoa</taxon>
        <taxon>Arthropoda</taxon>
        <taxon>Hexapoda</taxon>
        <taxon>Insecta</taxon>
        <taxon>Pterygota</taxon>
        <taxon>Neoptera</taxon>
        <taxon>Paraneoptera</taxon>
        <taxon>Hemiptera</taxon>
        <taxon>Heteroptera</taxon>
        <taxon>Panheteroptera</taxon>
        <taxon>Cimicomorpha</taxon>
        <taxon>Reduviidae</taxon>
        <taxon>Triatominae</taxon>
        <taxon>Panstrongylus</taxon>
    </lineage>
</organism>
<reference evidence="3" key="1">
    <citation type="journal article" date="2018" name="PLoS Negl. Trop. Dis.">
        <title>An insight into the salivary gland and fat body transcriptome of Panstrongylus lignarius (Hemiptera: Heteroptera), the main vector of Chagas disease in Peru.</title>
        <authorList>
            <person name="Nevoa J.C."/>
            <person name="Mendes M.T."/>
            <person name="da Silva M.V."/>
            <person name="Soares S.C."/>
            <person name="Oliveira C.J.F."/>
            <person name="Ribeiro J.M.C."/>
        </authorList>
    </citation>
    <scope>NUCLEOTIDE SEQUENCE</scope>
</reference>
<evidence type="ECO:0000256" key="2">
    <source>
        <dbReference type="SAM" id="SignalP"/>
    </source>
</evidence>
<feature type="compositionally biased region" description="Pro residues" evidence="1">
    <location>
        <begin position="101"/>
        <end position="122"/>
    </location>
</feature>